<dbReference type="RefSeq" id="WP_256600289.1">
    <property type="nucleotide sequence ID" value="NZ_JANIBJ010000001.1"/>
</dbReference>
<keyword evidence="2" id="KW-1185">Reference proteome</keyword>
<sequence length="92" mass="10253">MNGIDRHPFDCPFAIDHFERCVAKINVEMSTTKDVGALGVIIARHVIGAVLKDGDIKVIFGKTQIFWAVSPTNYIFYISTIDATNKIVNTIR</sequence>
<accession>A0ABT1TB39</accession>
<dbReference type="Proteomes" id="UP001524499">
    <property type="component" value="Unassembled WGS sequence"/>
</dbReference>
<reference evidence="1 2" key="1">
    <citation type="submission" date="2022-07" db="EMBL/GenBank/DDBJ databases">
        <title>Methylomonas rivi sp. nov., Methylomonas rosea sp. nov., Methylomonas aureus sp. nov. and Methylomonas subterranea sp. nov., four novel methanotrophs isolated from a freshwater creek and the deep terrestrial subsurface.</title>
        <authorList>
            <person name="Abin C."/>
            <person name="Sankaranarayanan K."/>
            <person name="Garner C."/>
            <person name="Sindelar R."/>
            <person name="Kotary K."/>
            <person name="Garner R."/>
            <person name="Barclay S."/>
            <person name="Lawson P."/>
            <person name="Krumholz L."/>
        </authorList>
    </citation>
    <scope>NUCLEOTIDE SEQUENCE [LARGE SCALE GENOMIC DNA]</scope>
    <source>
        <strain evidence="1 2">SURF-2</strain>
    </source>
</reference>
<evidence type="ECO:0000313" key="1">
    <source>
        <dbReference type="EMBL" id="MCQ8102682.1"/>
    </source>
</evidence>
<name>A0ABT1TB39_9GAMM</name>
<protein>
    <submittedName>
        <fullName evidence="1">Uncharacterized protein</fullName>
    </submittedName>
</protein>
<comment type="caution">
    <text evidence="1">The sequence shown here is derived from an EMBL/GenBank/DDBJ whole genome shotgun (WGS) entry which is preliminary data.</text>
</comment>
<evidence type="ECO:0000313" key="2">
    <source>
        <dbReference type="Proteomes" id="UP001524499"/>
    </source>
</evidence>
<proteinExistence type="predicted"/>
<organism evidence="1 2">
    <name type="scientific">Methylomonas subterranea</name>
    <dbReference type="NCBI Taxonomy" id="2952225"/>
    <lineage>
        <taxon>Bacteria</taxon>
        <taxon>Pseudomonadati</taxon>
        <taxon>Pseudomonadota</taxon>
        <taxon>Gammaproteobacteria</taxon>
        <taxon>Methylococcales</taxon>
        <taxon>Methylococcaceae</taxon>
        <taxon>Methylomonas</taxon>
    </lineage>
</organism>
<dbReference type="EMBL" id="JANIBJ010000001">
    <property type="protein sequence ID" value="MCQ8102682.1"/>
    <property type="molecule type" value="Genomic_DNA"/>
</dbReference>
<gene>
    <name evidence="1" type="ORF">NP590_01085</name>
</gene>